<dbReference type="GO" id="GO:0006260">
    <property type="term" value="P:DNA replication"/>
    <property type="evidence" value="ECO:0007669"/>
    <property type="project" value="UniProtKB-KW"/>
</dbReference>
<comment type="similarity">
    <text evidence="3">Belongs to the helicase family. RecQ subfamily.</text>
</comment>
<name>A0AAY4BZ82_9TELE</name>
<dbReference type="SMART" id="SM00490">
    <property type="entry name" value="HELICc"/>
    <property type="match status" value="1"/>
</dbReference>
<dbReference type="NCBIfam" id="TIGR00614">
    <property type="entry name" value="recQ_fam"/>
    <property type="match status" value="1"/>
</dbReference>
<dbReference type="SMART" id="SM00956">
    <property type="entry name" value="RQC"/>
    <property type="match status" value="1"/>
</dbReference>
<evidence type="ECO:0000256" key="7">
    <source>
        <dbReference type="ARBA" id="ARBA00022763"/>
    </source>
</evidence>
<dbReference type="Gene3D" id="1.10.10.10">
    <property type="entry name" value="Winged helix-like DNA-binding domain superfamily/Winged helix DNA-binding domain"/>
    <property type="match status" value="1"/>
</dbReference>
<feature type="region of interest" description="Disordered" evidence="20">
    <location>
        <begin position="1128"/>
        <end position="1233"/>
    </location>
</feature>
<comment type="subcellular location">
    <subcellularLocation>
        <location evidence="2">Nucleus</location>
    </subcellularLocation>
</comment>
<comment type="cofactor">
    <cofactor evidence="1">
        <name>Zn(2+)</name>
        <dbReference type="ChEBI" id="CHEBI:29105"/>
    </cofactor>
</comment>
<evidence type="ECO:0000256" key="8">
    <source>
        <dbReference type="ARBA" id="ARBA00022801"/>
    </source>
</evidence>
<comment type="catalytic activity">
    <reaction evidence="16">
        <text>Couples ATP hydrolysis with the unwinding of duplex DNA by translocating in the 3'-5' direction.</text>
        <dbReference type="EC" id="5.6.2.4"/>
    </reaction>
</comment>
<evidence type="ECO:0000256" key="3">
    <source>
        <dbReference type="ARBA" id="ARBA00005446"/>
    </source>
</evidence>
<dbReference type="AlphaFoldDB" id="A0AAY4BZ82"/>
<dbReference type="GO" id="GO:0003677">
    <property type="term" value="F:DNA binding"/>
    <property type="evidence" value="ECO:0007669"/>
    <property type="project" value="UniProtKB-KW"/>
</dbReference>
<dbReference type="Pfam" id="PF08072">
    <property type="entry name" value="BDHCT"/>
    <property type="match status" value="1"/>
</dbReference>
<sequence length="1233" mass="136951">MPALPQNNLKEQLELYNSAAASRLSLARTSTKAFIFKKKSSPGAPLKVIGSNVVANRSVGGYEGSRVTKPILTFPKKPDRPLPKFNFFTSNPKSKPQVPILPPNPFAVDKPATALPVSKTTASFTQADIKLSGSNGSKGAALDSSFGLLMDDWDDFDDFETQVKVSTSPVISGKVKNANPPCSEKSVPAGSENVTLSDTVNIKSTDGDLCLAPSSSLAVENSCPDSKSGTELFSIMESICRLVDLIPEHELISLSCGTELLLQRAHRKRILATGGIHKLYEQGATVKPICQKRQRSVASFKSPLSTDVQKSSKKDIQMRKSISSAIFVDCDNSVFEDSICIISDLKTPGTTQSSSSHIFNGDKGRTSSINCSNNLKDEHPSRLSLNQSKPDDFYADDFDIDDFDETDIPDYFDDLPSTSAQITPIREGGTGKSMLERKTISNANQAQKPSKPPSPERMFRNPAHDRFRGFSFPHSAEMMKIFHKRFGLHQFRFNQLEAINAALLGEDTFVLMPTGGGKSLCYQLPACVCSGVTVVISPLRSLIVDQVQKLTTLDIPATSLSGDKSDSEAGRIYMQLSKSDPIIKLLYATPEKICASGRMVSALQNLYERGLLARFVIDEAHCVSQWGHDFRPDYKRMCELRQKFPKVPMMALTATATPRVQKDILNQLQMTRPQVFSMSFNRNNLRYSVLPKKPKKVDEDCRDWIKKHYPRGSGIVYCLSRNDCDTMADSLQRAGIAALAYHAGLNDSDREYVQNKWINQDGCQVMCATIAFGMGIDKPDVRYVIHASLPKSVEGYYQESGRAGRDGEISHCVLFYSYTDVIRIKRLITMDKDGNRQSKQTHFNNLHSMVHFCENVMECRRIQLLAYFGEHNFNKGFCKDHPDVICDNCARPHQYKARVVTEDVKKIVRFVQEHCEKVGNKYNKSAQNRLTLNMLVDIFIGSKSARIQSGMFGIGAAYSRHNADRLFKKLVLDNILEEDLYITVNGQAVAYISAGMKAVQVLGGSMQVQFHETESASSIRKHKAAVIKSISKREEMVQKCLEELNELCKKLGKVFGIHYYNIFSTATLKKIAETLSADPDMLLQIDGVTEDKLEKYGAELIELLQKYSEWQLPEEPADTAGWIDTAQGRHQEEDEEDEDDYNGSSTYFRNNNRGEKRKKASFSRKYGNSSWTGQRGAYQGRGRGAGRGAGRAAGRGSGPSSAHPAVKRPGFMSVPVPQGNPRPFLKPAFSSMD</sequence>
<dbReference type="InterPro" id="IPR001650">
    <property type="entry name" value="Helicase_C-like"/>
</dbReference>
<evidence type="ECO:0000256" key="4">
    <source>
        <dbReference type="ARBA" id="ARBA00022705"/>
    </source>
</evidence>
<dbReference type="InterPro" id="IPR004589">
    <property type="entry name" value="DNA_helicase_ATP-dep_RecQ"/>
</dbReference>
<dbReference type="InterPro" id="IPR010997">
    <property type="entry name" value="HRDC-like_sf"/>
</dbReference>
<keyword evidence="6" id="KW-0547">Nucleotide-binding</keyword>
<dbReference type="InterPro" id="IPR002121">
    <property type="entry name" value="HRDC_dom"/>
</dbReference>
<keyword evidence="5" id="KW-0479">Metal-binding</keyword>
<dbReference type="GO" id="GO:0005694">
    <property type="term" value="C:chromosome"/>
    <property type="evidence" value="ECO:0007669"/>
    <property type="project" value="TreeGrafter"/>
</dbReference>
<dbReference type="CDD" id="cd18016">
    <property type="entry name" value="DEXHc_RecQ2_BLM"/>
    <property type="match status" value="1"/>
</dbReference>
<dbReference type="InterPro" id="IPR012532">
    <property type="entry name" value="BDHCT"/>
</dbReference>
<dbReference type="SUPFAM" id="SSF47819">
    <property type="entry name" value="HRDC-like"/>
    <property type="match status" value="1"/>
</dbReference>
<evidence type="ECO:0000259" key="23">
    <source>
        <dbReference type="PROSITE" id="PS51194"/>
    </source>
</evidence>
<keyword evidence="15" id="KW-0539">Nucleus</keyword>
<dbReference type="Gene3D" id="1.10.150.80">
    <property type="entry name" value="HRDC domain"/>
    <property type="match status" value="1"/>
</dbReference>
<dbReference type="InterPro" id="IPR018982">
    <property type="entry name" value="RQC_domain"/>
</dbReference>
<evidence type="ECO:0000256" key="19">
    <source>
        <dbReference type="ARBA" id="ARBA00073450"/>
    </source>
</evidence>
<protein>
    <recommendedName>
        <fullName evidence="19">RecQ-like DNA helicase BLM</fullName>
        <ecNumber evidence="17">5.6.2.4</ecNumber>
    </recommendedName>
    <alternativeName>
        <fullName evidence="18">DNA 3'-5' helicase BLM</fullName>
    </alternativeName>
</protein>
<evidence type="ECO:0000256" key="17">
    <source>
        <dbReference type="ARBA" id="ARBA00034808"/>
    </source>
</evidence>
<dbReference type="PROSITE" id="PS00690">
    <property type="entry name" value="DEAH_ATP_HELICASE"/>
    <property type="match status" value="1"/>
</dbReference>
<dbReference type="Pfam" id="PF16124">
    <property type="entry name" value="RecQ_Zn_bind"/>
    <property type="match status" value="1"/>
</dbReference>
<evidence type="ECO:0000256" key="2">
    <source>
        <dbReference type="ARBA" id="ARBA00004123"/>
    </source>
</evidence>
<dbReference type="InterPro" id="IPR014001">
    <property type="entry name" value="Helicase_ATP-bd"/>
</dbReference>
<dbReference type="PROSITE" id="PS50967">
    <property type="entry name" value="HRDC"/>
    <property type="match status" value="1"/>
</dbReference>
<dbReference type="PROSITE" id="PS51192">
    <property type="entry name" value="HELICASE_ATP_BIND_1"/>
    <property type="match status" value="1"/>
</dbReference>
<reference evidence="24" key="2">
    <citation type="submission" date="2025-08" db="UniProtKB">
        <authorList>
            <consortium name="Ensembl"/>
        </authorList>
    </citation>
    <scope>IDENTIFICATION</scope>
</reference>
<dbReference type="Proteomes" id="UP000694580">
    <property type="component" value="Chromosome 17"/>
</dbReference>
<feature type="compositionally biased region" description="Polar residues" evidence="20">
    <location>
        <begin position="1142"/>
        <end position="1151"/>
    </location>
</feature>
<dbReference type="GO" id="GO:0005524">
    <property type="term" value="F:ATP binding"/>
    <property type="evidence" value="ECO:0007669"/>
    <property type="project" value="UniProtKB-KW"/>
</dbReference>
<dbReference type="PANTHER" id="PTHR13710:SF153">
    <property type="entry name" value="RECQ-LIKE DNA HELICASE BLM"/>
    <property type="match status" value="1"/>
</dbReference>
<dbReference type="InterPro" id="IPR002464">
    <property type="entry name" value="DNA/RNA_helicase_DEAH_CS"/>
</dbReference>
<feature type="domain" description="Helicase C-terminal" evidence="23">
    <location>
        <begin position="700"/>
        <end position="847"/>
    </location>
</feature>
<dbReference type="SUPFAM" id="SSF46785">
    <property type="entry name" value="Winged helix' DNA-binding domain"/>
    <property type="match status" value="1"/>
</dbReference>
<dbReference type="SMART" id="SM00341">
    <property type="entry name" value="HRDC"/>
    <property type="match status" value="1"/>
</dbReference>
<dbReference type="GO" id="GO:0005737">
    <property type="term" value="C:cytoplasm"/>
    <property type="evidence" value="ECO:0007669"/>
    <property type="project" value="TreeGrafter"/>
</dbReference>
<keyword evidence="9" id="KW-0347">Helicase</keyword>
<evidence type="ECO:0000256" key="6">
    <source>
        <dbReference type="ARBA" id="ARBA00022741"/>
    </source>
</evidence>
<dbReference type="EC" id="5.6.2.4" evidence="17"/>
<keyword evidence="13" id="KW-0234">DNA repair</keyword>
<dbReference type="GO" id="GO:0043138">
    <property type="term" value="F:3'-5' DNA helicase activity"/>
    <property type="evidence" value="ECO:0007669"/>
    <property type="project" value="UniProtKB-EC"/>
</dbReference>
<evidence type="ECO:0000256" key="11">
    <source>
        <dbReference type="ARBA" id="ARBA00022840"/>
    </source>
</evidence>
<dbReference type="GO" id="GO:0046872">
    <property type="term" value="F:metal ion binding"/>
    <property type="evidence" value="ECO:0007669"/>
    <property type="project" value="UniProtKB-KW"/>
</dbReference>
<evidence type="ECO:0000256" key="13">
    <source>
        <dbReference type="ARBA" id="ARBA00023204"/>
    </source>
</evidence>
<reference evidence="24" key="3">
    <citation type="submission" date="2025-09" db="UniProtKB">
        <authorList>
            <consortium name="Ensembl"/>
        </authorList>
    </citation>
    <scope>IDENTIFICATION</scope>
</reference>
<feature type="compositionally biased region" description="Gly residues" evidence="20">
    <location>
        <begin position="1179"/>
        <end position="1197"/>
    </location>
</feature>
<dbReference type="SMART" id="SM00487">
    <property type="entry name" value="DEXDc"/>
    <property type="match status" value="1"/>
</dbReference>
<dbReference type="GO" id="GO:0005634">
    <property type="term" value="C:nucleus"/>
    <property type="evidence" value="ECO:0007669"/>
    <property type="project" value="UniProtKB-SubCell"/>
</dbReference>
<evidence type="ECO:0000256" key="5">
    <source>
        <dbReference type="ARBA" id="ARBA00022723"/>
    </source>
</evidence>
<feature type="compositionally biased region" description="Polar residues" evidence="20">
    <location>
        <begin position="348"/>
        <end position="358"/>
    </location>
</feature>
<keyword evidence="11" id="KW-0067">ATP-binding</keyword>
<dbReference type="GO" id="GO:0000723">
    <property type="term" value="P:telomere maintenance"/>
    <property type="evidence" value="ECO:0007669"/>
    <property type="project" value="TreeGrafter"/>
</dbReference>
<feature type="domain" description="HRDC" evidence="21">
    <location>
        <begin position="1034"/>
        <end position="1114"/>
    </location>
</feature>
<evidence type="ECO:0000259" key="21">
    <source>
        <dbReference type="PROSITE" id="PS50967"/>
    </source>
</evidence>
<evidence type="ECO:0000256" key="16">
    <source>
        <dbReference type="ARBA" id="ARBA00034617"/>
    </source>
</evidence>
<keyword evidence="7" id="KW-0227">DNA damage</keyword>
<keyword evidence="8" id="KW-0378">Hydrolase</keyword>
<dbReference type="Pfam" id="PF09382">
    <property type="entry name" value="RQC"/>
    <property type="match status" value="1"/>
</dbReference>
<evidence type="ECO:0000256" key="15">
    <source>
        <dbReference type="ARBA" id="ARBA00023242"/>
    </source>
</evidence>
<dbReference type="InterPro" id="IPR032284">
    <property type="entry name" value="RecQ_Zn-bd"/>
</dbReference>
<dbReference type="GO" id="GO:0000724">
    <property type="term" value="P:double-strand break repair via homologous recombination"/>
    <property type="evidence" value="ECO:0007669"/>
    <property type="project" value="TreeGrafter"/>
</dbReference>
<dbReference type="InterPro" id="IPR036390">
    <property type="entry name" value="WH_DNA-bd_sf"/>
</dbReference>
<dbReference type="FunFam" id="1.10.150.80:FF:000003">
    <property type="entry name" value="Bloom syndrome RecQ-like helicase"/>
    <property type="match status" value="1"/>
</dbReference>
<dbReference type="Ensembl" id="ENSDCDT00010031636.1">
    <property type="protein sequence ID" value="ENSDCDP00010025531.1"/>
    <property type="gene ID" value="ENSDCDG00010015473.1"/>
</dbReference>
<keyword evidence="10" id="KW-0862">Zinc</keyword>
<dbReference type="SUPFAM" id="SSF52540">
    <property type="entry name" value="P-loop containing nucleoside triphosphate hydrolases"/>
    <property type="match status" value="2"/>
</dbReference>
<dbReference type="PROSITE" id="PS51194">
    <property type="entry name" value="HELICASE_CTER"/>
    <property type="match status" value="1"/>
</dbReference>
<dbReference type="InterPro" id="IPR027417">
    <property type="entry name" value="P-loop_NTPase"/>
</dbReference>
<accession>A0AAY4BZ82</accession>
<keyword evidence="12" id="KW-0238">DNA-binding</keyword>
<evidence type="ECO:0000313" key="25">
    <source>
        <dbReference type="Proteomes" id="UP000694580"/>
    </source>
</evidence>
<keyword evidence="4" id="KW-0235">DNA replication</keyword>
<dbReference type="GO" id="GO:0009378">
    <property type="term" value="F:four-way junction helicase activity"/>
    <property type="evidence" value="ECO:0007669"/>
    <property type="project" value="TreeGrafter"/>
</dbReference>
<feature type="region of interest" description="Disordered" evidence="20">
    <location>
        <begin position="441"/>
        <end position="461"/>
    </location>
</feature>
<keyword evidence="25" id="KW-1185">Reference proteome</keyword>
<evidence type="ECO:0000256" key="1">
    <source>
        <dbReference type="ARBA" id="ARBA00001947"/>
    </source>
</evidence>
<evidence type="ECO:0000256" key="9">
    <source>
        <dbReference type="ARBA" id="ARBA00022806"/>
    </source>
</evidence>
<evidence type="ECO:0000259" key="22">
    <source>
        <dbReference type="PROSITE" id="PS51192"/>
    </source>
</evidence>
<organism evidence="24 25">
    <name type="scientific">Denticeps clupeoides</name>
    <name type="common">denticle herring</name>
    <dbReference type="NCBI Taxonomy" id="299321"/>
    <lineage>
        <taxon>Eukaryota</taxon>
        <taxon>Metazoa</taxon>
        <taxon>Chordata</taxon>
        <taxon>Craniata</taxon>
        <taxon>Vertebrata</taxon>
        <taxon>Euteleostomi</taxon>
        <taxon>Actinopterygii</taxon>
        <taxon>Neopterygii</taxon>
        <taxon>Teleostei</taxon>
        <taxon>Clupei</taxon>
        <taxon>Clupeiformes</taxon>
        <taxon>Denticipitoidei</taxon>
        <taxon>Denticipitidae</taxon>
        <taxon>Denticeps</taxon>
    </lineage>
</organism>
<dbReference type="Pfam" id="PF16202">
    <property type="entry name" value="BLM_N"/>
    <property type="match status" value="1"/>
</dbReference>
<dbReference type="FunFam" id="3.40.50.300:FF:000340">
    <property type="entry name" value="Bloom syndrome, RecQ helicase"/>
    <property type="match status" value="1"/>
</dbReference>
<dbReference type="PANTHER" id="PTHR13710">
    <property type="entry name" value="DNA HELICASE RECQ FAMILY MEMBER"/>
    <property type="match status" value="1"/>
</dbReference>
<dbReference type="Gene3D" id="3.40.50.300">
    <property type="entry name" value="P-loop containing nucleotide triphosphate hydrolases"/>
    <property type="match status" value="2"/>
</dbReference>
<dbReference type="FunFam" id="3.40.50.300:FF:000537">
    <property type="entry name" value="Bloom syndrome RecQ-like helicase"/>
    <property type="match status" value="1"/>
</dbReference>
<evidence type="ECO:0000256" key="18">
    <source>
        <dbReference type="ARBA" id="ARBA00044542"/>
    </source>
</evidence>
<dbReference type="InterPro" id="IPR036388">
    <property type="entry name" value="WH-like_DNA-bd_sf"/>
</dbReference>
<dbReference type="Pfam" id="PF00570">
    <property type="entry name" value="HRDC"/>
    <property type="match status" value="1"/>
</dbReference>
<dbReference type="CDD" id="cd18794">
    <property type="entry name" value="SF2_C_RecQ"/>
    <property type="match status" value="1"/>
</dbReference>
<dbReference type="InterPro" id="IPR011545">
    <property type="entry name" value="DEAD/DEAH_box_helicase_dom"/>
</dbReference>
<dbReference type="GeneTree" id="ENSGT00940000156800"/>
<evidence type="ECO:0000256" key="14">
    <source>
        <dbReference type="ARBA" id="ARBA00023235"/>
    </source>
</evidence>
<dbReference type="Pfam" id="PF00270">
    <property type="entry name" value="DEAD"/>
    <property type="match status" value="1"/>
</dbReference>
<keyword evidence="14" id="KW-0413">Isomerase</keyword>
<dbReference type="InterPro" id="IPR032437">
    <property type="entry name" value="BLM_N"/>
</dbReference>
<dbReference type="InterPro" id="IPR044876">
    <property type="entry name" value="HRDC_dom_sf"/>
</dbReference>
<evidence type="ECO:0000256" key="20">
    <source>
        <dbReference type="SAM" id="MobiDB-lite"/>
    </source>
</evidence>
<evidence type="ECO:0000256" key="10">
    <source>
        <dbReference type="ARBA" id="ARBA00022833"/>
    </source>
</evidence>
<dbReference type="GO" id="GO:0016818">
    <property type="term" value="F:hydrolase activity, acting on acid anhydrides, in phosphorus-containing anhydrides"/>
    <property type="evidence" value="ECO:0007669"/>
    <property type="project" value="InterPro"/>
</dbReference>
<dbReference type="Pfam" id="PF00271">
    <property type="entry name" value="Helicase_C"/>
    <property type="match status" value="1"/>
</dbReference>
<gene>
    <name evidence="24" type="primary">BLM</name>
</gene>
<reference evidence="24 25" key="1">
    <citation type="submission" date="2020-06" db="EMBL/GenBank/DDBJ databases">
        <authorList>
            <consortium name="Wellcome Sanger Institute Data Sharing"/>
        </authorList>
    </citation>
    <scope>NUCLEOTIDE SEQUENCE [LARGE SCALE GENOMIC DNA]</scope>
</reference>
<evidence type="ECO:0000313" key="24">
    <source>
        <dbReference type="Ensembl" id="ENSDCDP00010025531.1"/>
    </source>
</evidence>
<feature type="region of interest" description="Disordered" evidence="20">
    <location>
        <begin position="348"/>
        <end position="388"/>
    </location>
</feature>
<feature type="domain" description="Helicase ATP-binding" evidence="22">
    <location>
        <begin position="499"/>
        <end position="674"/>
    </location>
</feature>
<evidence type="ECO:0000256" key="12">
    <source>
        <dbReference type="ARBA" id="ARBA00023125"/>
    </source>
</evidence>
<proteinExistence type="inferred from homology"/>